<keyword evidence="4" id="KW-1185">Reference proteome</keyword>
<evidence type="ECO:0000259" key="2">
    <source>
        <dbReference type="Pfam" id="PF13391"/>
    </source>
</evidence>
<reference evidence="3" key="1">
    <citation type="submission" date="2017-09" db="EMBL/GenBank/DDBJ databases">
        <title>Polyketide synthases of a Diaporthe helianthi virulent isolate.</title>
        <authorList>
            <person name="Baroncelli R."/>
        </authorList>
    </citation>
    <scope>NUCLEOTIDE SEQUENCE [LARGE SCALE GENOMIC DNA]</scope>
    <source>
        <strain evidence="3">7/96</strain>
    </source>
</reference>
<feature type="compositionally biased region" description="Polar residues" evidence="1">
    <location>
        <begin position="337"/>
        <end position="355"/>
    </location>
</feature>
<dbReference type="EMBL" id="MAVT02002648">
    <property type="protein sequence ID" value="POS69122.1"/>
    <property type="molecule type" value="Genomic_DNA"/>
</dbReference>
<feature type="region of interest" description="Disordered" evidence="1">
    <location>
        <begin position="431"/>
        <end position="461"/>
    </location>
</feature>
<accession>A0A2P5HFU6</accession>
<organism evidence="3 4">
    <name type="scientific">Diaporthe helianthi</name>
    <dbReference type="NCBI Taxonomy" id="158607"/>
    <lineage>
        <taxon>Eukaryota</taxon>
        <taxon>Fungi</taxon>
        <taxon>Dikarya</taxon>
        <taxon>Ascomycota</taxon>
        <taxon>Pezizomycotina</taxon>
        <taxon>Sordariomycetes</taxon>
        <taxon>Sordariomycetidae</taxon>
        <taxon>Diaporthales</taxon>
        <taxon>Diaporthaceae</taxon>
        <taxon>Diaporthe</taxon>
    </lineage>
</organism>
<evidence type="ECO:0000313" key="3">
    <source>
        <dbReference type="EMBL" id="POS69122.1"/>
    </source>
</evidence>
<evidence type="ECO:0000313" key="4">
    <source>
        <dbReference type="Proteomes" id="UP000094444"/>
    </source>
</evidence>
<proteinExistence type="predicted"/>
<feature type="compositionally biased region" description="Basic residues" evidence="1">
    <location>
        <begin position="431"/>
        <end position="442"/>
    </location>
</feature>
<sequence length="461" mass="51155">MGSVSTEQRATSWNVKIFTDSDPIAGIYQYGNLLTIGDVARDLDLCLVFKVPSDRDDWYPVLLPRNTSTGTSTDYTYAFHSDGLCPRTGGSGPCYHQPTRPTRRDDPRYLAIGKPLKNGCEYDTAPLWSTRGRKRVRASSASASISLSQSRASSTSSYTSDQESTENPAVPLAVIPTKTARNIMDEFRISVLSGRNGCAISGKGKSWVYGVPGTGIEAAHIVPQIQWAVYPLRAQGIAQVEDHSQLEEAWRRTWSSRNRLPLLSHIHKCFDARLISINPQTRRIRAFVAYDILTEHHGMLADLPPNLDLKALQHHYDMCCVENLVAMWIPNAPRPSGGTNPPSWTVSPISSSTNMAPPPARSVQRDDIPPNMPQTSGHVADPPTGQTTHPPSPPCSNTDRKRVWVFGDKRIEDPAQAENLMRQGWILREGKAKRKRTSHRGSHAGSERRWLCGSKMIKDQQ</sequence>
<evidence type="ECO:0000256" key="1">
    <source>
        <dbReference type="SAM" id="MobiDB-lite"/>
    </source>
</evidence>
<protein>
    <recommendedName>
        <fullName evidence="2">HNH nuclease domain-containing protein</fullName>
    </recommendedName>
</protein>
<dbReference type="OrthoDB" id="2142759at2759"/>
<comment type="caution">
    <text evidence="3">The sequence shown here is derived from an EMBL/GenBank/DDBJ whole genome shotgun (WGS) entry which is preliminary data.</text>
</comment>
<dbReference type="Pfam" id="PF13391">
    <property type="entry name" value="HNH_2"/>
    <property type="match status" value="1"/>
</dbReference>
<feature type="domain" description="HNH nuclease" evidence="2">
    <location>
        <begin position="198"/>
        <end position="278"/>
    </location>
</feature>
<gene>
    <name evidence="3" type="ORF">DHEL01_v212484</name>
</gene>
<dbReference type="InParanoid" id="A0A2P5HFU6"/>
<name>A0A2P5HFU6_DIAHE</name>
<feature type="region of interest" description="Disordered" evidence="1">
    <location>
        <begin position="333"/>
        <end position="400"/>
    </location>
</feature>
<feature type="compositionally biased region" description="Basic and acidic residues" evidence="1">
    <location>
        <begin position="445"/>
        <end position="461"/>
    </location>
</feature>
<dbReference type="AlphaFoldDB" id="A0A2P5HFU6"/>
<dbReference type="InterPro" id="IPR003615">
    <property type="entry name" value="HNH_nuc"/>
</dbReference>
<dbReference type="Proteomes" id="UP000094444">
    <property type="component" value="Unassembled WGS sequence"/>
</dbReference>